<evidence type="ECO:0000313" key="2">
    <source>
        <dbReference type="EMBL" id="KAJ7368820.1"/>
    </source>
</evidence>
<evidence type="ECO:0000313" key="3">
    <source>
        <dbReference type="Proteomes" id="UP001218218"/>
    </source>
</evidence>
<accession>A0AAD7AVX2</accession>
<protein>
    <recommendedName>
        <fullName evidence="1">DUF1989 domain-containing protein</fullName>
    </recommendedName>
</protein>
<dbReference type="Pfam" id="PF09347">
    <property type="entry name" value="DUF1989"/>
    <property type="match status" value="1"/>
</dbReference>
<feature type="domain" description="DUF1989" evidence="1">
    <location>
        <begin position="13"/>
        <end position="178"/>
    </location>
</feature>
<dbReference type="PANTHER" id="PTHR31527:SF0">
    <property type="entry name" value="RE64534P"/>
    <property type="match status" value="1"/>
</dbReference>
<keyword evidence="3" id="KW-1185">Reference proteome</keyword>
<proteinExistence type="predicted"/>
<dbReference type="Proteomes" id="UP001218218">
    <property type="component" value="Unassembled WGS sequence"/>
</dbReference>
<evidence type="ECO:0000259" key="1">
    <source>
        <dbReference type="Pfam" id="PF09347"/>
    </source>
</evidence>
<gene>
    <name evidence="2" type="ORF">DFH08DRAFT_832355</name>
</gene>
<dbReference type="EMBL" id="JARIHO010000001">
    <property type="protein sequence ID" value="KAJ7368820.1"/>
    <property type="molecule type" value="Genomic_DNA"/>
</dbReference>
<name>A0AAD7AVX2_9AGAR</name>
<comment type="caution">
    <text evidence="2">The sequence shown here is derived from an EMBL/GenBank/DDBJ whole genome shotgun (WGS) entry which is preliminary data.</text>
</comment>
<dbReference type="AlphaFoldDB" id="A0AAD7AVX2"/>
<dbReference type="PANTHER" id="PTHR31527">
    <property type="entry name" value="RE64534P"/>
    <property type="match status" value="1"/>
</dbReference>
<sequence>MHTFYPSAGVEYEIKPRTGTAFNLRSGQTLTVIDPLGCQVSDMLAFSAADPRESISSGRTFDYASRIFLTVPDPLYSNRSNIFLRITADTCGRHDFLFTPCSKDTFRIIYGDAEPHRGCFGNFVEALAPWGVEEDAIPIPFNCFMNVIVDGKSGELRVDIPKSKAGDYVSFVAEVDLVIALTACSALRSNGGSFKPIRWKVTDPEDHSPST</sequence>
<organism evidence="2 3">
    <name type="scientific">Mycena albidolilacea</name>
    <dbReference type="NCBI Taxonomy" id="1033008"/>
    <lineage>
        <taxon>Eukaryota</taxon>
        <taxon>Fungi</taxon>
        <taxon>Dikarya</taxon>
        <taxon>Basidiomycota</taxon>
        <taxon>Agaricomycotina</taxon>
        <taxon>Agaricomycetes</taxon>
        <taxon>Agaricomycetidae</taxon>
        <taxon>Agaricales</taxon>
        <taxon>Marasmiineae</taxon>
        <taxon>Mycenaceae</taxon>
        <taxon>Mycena</taxon>
    </lineage>
</organism>
<reference evidence="2" key="1">
    <citation type="submission" date="2023-03" db="EMBL/GenBank/DDBJ databases">
        <title>Massive genome expansion in bonnet fungi (Mycena s.s.) driven by repeated elements and novel gene families across ecological guilds.</title>
        <authorList>
            <consortium name="Lawrence Berkeley National Laboratory"/>
            <person name="Harder C.B."/>
            <person name="Miyauchi S."/>
            <person name="Viragh M."/>
            <person name="Kuo A."/>
            <person name="Thoen E."/>
            <person name="Andreopoulos B."/>
            <person name="Lu D."/>
            <person name="Skrede I."/>
            <person name="Drula E."/>
            <person name="Henrissat B."/>
            <person name="Morin E."/>
            <person name="Kohler A."/>
            <person name="Barry K."/>
            <person name="LaButti K."/>
            <person name="Morin E."/>
            <person name="Salamov A."/>
            <person name="Lipzen A."/>
            <person name="Mereny Z."/>
            <person name="Hegedus B."/>
            <person name="Baldrian P."/>
            <person name="Stursova M."/>
            <person name="Weitz H."/>
            <person name="Taylor A."/>
            <person name="Grigoriev I.V."/>
            <person name="Nagy L.G."/>
            <person name="Martin F."/>
            <person name="Kauserud H."/>
        </authorList>
    </citation>
    <scope>NUCLEOTIDE SEQUENCE</scope>
    <source>
        <strain evidence="2">CBHHK002</strain>
    </source>
</reference>
<dbReference type="InterPro" id="IPR018959">
    <property type="entry name" value="DUF1989"/>
</dbReference>